<reference evidence="1 2" key="1">
    <citation type="submission" date="2024-02" db="EMBL/GenBank/DDBJ databases">
        <authorList>
            <person name="Chen Y."/>
            <person name="Shah S."/>
            <person name="Dougan E. K."/>
            <person name="Thang M."/>
            <person name="Chan C."/>
        </authorList>
    </citation>
    <scope>NUCLEOTIDE SEQUENCE [LARGE SCALE GENOMIC DNA]</scope>
</reference>
<accession>A0ABP0QUF0</accession>
<dbReference type="Proteomes" id="UP001642464">
    <property type="component" value="Unassembled WGS sequence"/>
</dbReference>
<dbReference type="EMBL" id="CAXAMM010040017">
    <property type="protein sequence ID" value="CAK9090532.1"/>
    <property type="molecule type" value="Genomic_DNA"/>
</dbReference>
<sequence>MSLAFGWQAPFKRLKTAPQVHQELGSAFAACEEEIEDELLEPNLTANITGQLEDAELKRKRLRSEGSVLAQAERYAEALQHWEEALLFTDDPCEKAPILEQMAQVLLILERPFDAIRTAPSPPMWQEVVSPRLCEGRGTTRELGRPEIHFIPDGFYPALPWLLRRFHGKESSPLV</sequence>
<proteinExistence type="predicted"/>
<dbReference type="PANTHER" id="PTHR15544:SF0">
    <property type="entry name" value="TETRATRICOPEPTIDE REPEAT PROTEIN 33"/>
    <property type="match status" value="1"/>
</dbReference>
<protein>
    <submittedName>
        <fullName evidence="1">Tetratricopeptide repeat protein 33 (TPR repeat protein 33)</fullName>
    </submittedName>
</protein>
<name>A0ABP0QUF0_9DINO</name>
<dbReference type="PANTHER" id="PTHR15544">
    <property type="entry name" value="OSMOSIS RESPONSIVE FACTOR"/>
    <property type="match status" value="1"/>
</dbReference>
<gene>
    <name evidence="1" type="ORF">SCF082_LOCUS42689</name>
</gene>
<evidence type="ECO:0000313" key="1">
    <source>
        <dbReference type="EMBL" id="CAK9090532.1"/>
    </source>
</evidence>
<keyword evidence="2" id="KW-1185">Reference proteome</keyword>
<evidence type="ECO:0000313" key="2">
    <source>
        <dbReference type="Proteomes" id="UP001642464"/>
    </source>
</evidence>
<comment type="caution">
    <text evidence="1">The sequence shown here is derived from an EMBL/GenBank/DDBJ whole genome shotgun (WGS) entry which is preliminary data.</text>
</comment>
<dbReference type="InterPro" id="IPR052658">
    <property type="entry name" value="TPR-containing"/>
</dbReference>
<organism evidence="1 2">
    <name type="scientific">Durusdinium trenchii</name>
    <dbReference type="NCBI Taxonomy" id="1381693"/>
    <lineage>
        <taxon>Eukaryota</taxon>
        <taxon>Sar</taxon>
        <taxon>Alveolata</taxon>
        <taxon>Dinophyceae</taxon>
        <taxon>Suessiales</taxon>
        <taxon>Symbiodiniaceae</taxon>
        <taxon>Durusdinium</taxon>
    </lineage>
</organism>